<protein>
    <recommendedName>
        <fullName evidence="6">Large ribosomal subunit protein uL18</fullName>
    </recommendedName>
    <alternativeName>
        <fullName evidence="7">50S ribosomal protein L18</fullName>
    </alternativeName>
</protein>
<dbReference type="GO" id="GO:0003735">
    <property type="term" value="F:structural constituent of ribosome"/>
    <property type="evidence" value="ECO:0007669"/>
    <property type="project" value="InterPro"/>
</dbReference>
<reference evidence="8 9" key="1">
    <citation type="journal article" date="2016" name="Nat. Commun.">
        <title>Thousands of microbial genomes shed light on interconnected biogeochemical processes in an aquifer system.</title>
        <authorList>
            <person name="Anantharaman K."/>
            <person name="Brown C.T."/>
            <person name="Hug L.A."/>
            <person name="Sharon I."/>
            <person name="Castelle C.J."/>
            <person name="Probst A.J."/>
            <person name="Thomas B.C."/>
            <person name="Singh A."/>
            <person name="Wilkins M.J."/>
            <person name="Karaoz U."/>
            <person name="Brodie E.L."/>
            <person name="Williams K.H."/>
            <person name="Hubbard S.S."/>
            <person name="Banfield J.F."/>
        </authorList>
    </citation>
    <scope>NUCLEOTIDE SEQUENCE [LARGE SCALE GENOMIC DNA]</scope>
</reference>
<dbReference type="CDD" id="cd00432">
    <property type="entry name" value="Ribosomal_L18_L5e"/>
    <property type="match status" value="1"/>
</dbReference>
<keyword evidence="4 8" id="KW-0689">Ribosomal protein</keyword>
<dbReference type="GO" id="GO:0008097">
    <property type="term" value="F:5S rRNA binding"/>
    <property type="evidence" value="ECO:0007669"/>
    <property type="project" value="TreeGrafter"/>
</dbReference>
<keyword evidence="2" id="KW-0699">rRNA-binding</keyword>
<dbReference type="STRING" id="1798377.A2872_03720"/>
<comment type="similarity">
    <text evidence="1">Belongs to the universal ribosomal protein uL18 family.</text>
</comment>
<evidence type="ECO:0000313" key="9">
    <source>
        <dbReference type="Proteomes" id="UP000178681"/>
    </source>
</evidence>
<proteinExistence type="inferred from homology"/>
<evidence type="ECO:0000256" key="6">
    <source>
        <dbReference type="ARBA" id="ARBA00035197"/>
    </source>
</evidence>
<dbReference type="Proteomes" id="UP000178681">
    <property type="component" value="Unassembled WGS sequence"/>
</dbReference>
<evidence type="ECO:0000256" key="3">
    <source>
        <dbReference type="ARBA" id="ARBA00022884"/>
    </source>
</evidence>
<evidence type="ECO:0000256" key="1">
    <source>
        <dbReference type="ARBA" id="ARBA00007116"/>
    </source>
</evidence>
<dbReference type="SUPFAM" id="SSF53137">
    <property type="entry name" value="Translational machinery components"/>
    <property type="match status" value="1"/>
</dbReference>
<keyword evidence="3" id="KW-0694">RNA-binding</keyword>
<evidence type="ECO:0000256" key="5">
    <source>
        <dbReference type="ARBA" id="ARBA00023274"/>
    </source>
</evidence>
<dbReference type="Gene3D" id="3.30.420.100">
    <property type="match status" value="1"/>
</dbReference>
<evidence type="ECO:0000313" key="8">
    <source>
        <dbReference type="EMBL" id="OGG07299.1"/>
    </source>
</evidence>
<sequence length="91" mass="10309">MPEREQNNMNKVRLVVFRSNKYFYAQAVDDSKGETLASADKVKSAEEAGKIIAEKLLKQKVTNVVFDRNSYRFHGNIKKLAEAARSAGLKF</sequence>
<gene>
    <name evidence="8" type="ORF">A2872_03720</name>
</gene>
<dbReference type="PANTHER" id="PTHR12899">
    <property type="entry name" value="39S RIBOSOMAL PROTEIN L18, MITOCHONDRIAL"/>
    <property type="match status" value="1"/>
</dbReference>
<evidence type="ECO:0000256" key="4">
    <source>
        <dbReference type="ARBA" id="ARBA00022980"/>
    </source>
</evidence>
<accession>A0A1F5Z4C0</accession>
<dbReference type="AlphaFoldDB" id="A0A1F5Z4C0"/>
<dbReference type="Pfam" id="PF00861">
    <property type="entry name" value="Ribosomal_L18p"/>
    <property type="match status" value="1"/>
</dbReference>
<dbReference type="EMBL" id="MFJG01000008">
    <property type="protein sequence ID" value="OGG07299.1"/>
    <property type="molecule type" value="Genomic_DNA"/>
</dbReference>
<dbReference type="GO" id="GO:0022625">
    <property type="term" value="C:cytosolic large ribosomal subunit"/>
    <property type="evidence" value="ECO:0007669"/>
    <property type="project" value="TreeGrafter"/>
</dbReference>
<dbReference type="PANTHER" id="PTHR12899:SF3">
    <property type="entry name" value="LARGE RIBOSOMAL SUBUNIT PROTEIN UL18M"/>
    <property type="match status" value="1"/>
</dbReference>
<dbReference type="InterPro" id="IPR057268">
    <property type="entry name" value="Ribosomal_L18"/>
</dbReference>
<evidence type="ECO:0000256" key="7">
    <source>
        <dbReference type="ARBA" id="ARBA00035496"/>
    </source>
</evidence>
<dbReference type="NCBIfam" id="TIGR00060">
    <property type="entry name" value="L18_bact"/>
    <property type="match status" value="1"/>
</dbReference>
<dbReference type="InterPro" id="IPR004389">
    <property type="entry name" value="Ribosomal_uL18_bac-type"/>
</dbReference>
<comment type="caution">
    <text evidence="8">The sequence shown here is derived from an EMBL/GenBank/DDBJ whole genome shotgun (WGS) entry which is preliminary data.</text>
</comment>
<evidence type="ECO:0000256" key="2">
    <source>
        <dbReference type="ARBA" id="ARBA00022730"/>
    </source>
</evidence>
<organism evidence="8 9">
    <name type="scientific">Candidatus Gottesmanbacteria bacterium RIFCSPHIGHO2_01_FULL_42_12</name>
    <dbReference type="NCBI Taxonomy" id="1798377"/>
    <lineage>
        <taxon>Bacteria</taxon>
        <taxon>Candidatus Gottesmaniibacteriota</taxon>
    </lineage>
</organism>
<keyword evidence="5" id="KW-0687">Ribonucleoprotein</keyword>
<name>A0A1F5Z4C0_9BACT</name>
<dbReference type="GO" id="GO:0006412">
    <property type="term" value="P:translation"/>
    <property type="evidence" value="ECO:0007669"/>
    <property type="project" value="InterPro"/>
</dbReference>
<dbReference type="InterPro" id="IPR005484">
    <property type="entry name" value="Ribosomal_uL18_bac/plant/anim"/>
</dbReference>